<dbReference type="PANTHER" id="PTHR43792:SF8">
    <property type="entry name" value="[RIBOSOMAL PROTEIN US5]-ALANINE N-ACETYLTRANSFERASE"/>
    <property type="match status" value="1"/>
</dbReference>
<protein>
    <submittedName>
        <fullName evidence="5">Ribosomal-protein-alanine N-acetyltransferase</fullName>
        <ecNumber evidence="5">2.3.1.267</ecNumber>
    </submittedName>
</protein>
<evidence type="ECO:0000256" key="1">
    <source>
        <dbReference type="ARBA" id="ARBA00022679"/>
    </source>
</evidence>
<dbReference type="Proteomes" id="UP001185012">
    <property type="component" value="Unassembled WGS sequence"/>
</dbReference>
<feature type="domain" description="N-acetyltransferase" evidence="4">
    <location>
        <begin position="26"/>
        <end position="174"/>
    </location>
</feature>
<organism evidence="5 6">
    <name type="scientific">Desmospora profundinema</name>
    <dbReference type="NCBI Taxonomy" id="1571184"/>
    <lineage>
        <taxon>Bacteria</taxon>
        <taxon>Bacillati</taxon>
        <taxon>Bacillota</taxon>
        <taxon>Bacilli</taxon>
        <taxon>Bacillales</taxon>
        <taxon>Thermoactinomycetaceae</taxon>
        <taxon>Desmospora</taxon>
    </lineage>
</organism>
<evidence type="ECO:0000313" key="6">
    <source>
        <dbReference type="Proteomes" id="UP001185012"/>
    </source>
</evidence>
<dbReference type="PANTHER" id="PTHR43792">
    <property type="entry name" value="GNAT FAMILY, PUTATIVE (AFU_ORTHOLOGUE AFUA_3G00765)-RELATED-RELATED"/>
    <property type="match status" value="1"/>
</dbReference>
<evidence type="ECO:0000256" key="3">
    <source>
        <dbReference type="ARBA" id="ARBA00038502"/>
    </source>
</evidence>
<sequence length="193" mass="22846">MNRVIVRRLGMDDVEAQWRLRLENRDFLRPYDPAREEDFFSRRRQEQLIRDSLRDWRQGRSYGFGVFLPENGRLIGRVNLSNVVRGAWHNATIGYFLDQRYTGKGLMRDAVRQVLDFAFTEAGLHRVEAGAMPSNRSSIRLLQAIGFRRIGLSPRHLKVNGRWEDHELYALTVEDWEGKREWVEDKKEWSQLG</sequence>
<dbReference type="GO" id="GO:0008999">
    <property type="term" value="F:protein-N-terminal-alanine acetyltransferase activity"/>
    <property type="evidence" value="ECO:0007669"/>
    <property type="project" value="UniProtKB-EC"/>
</dbReference>
<dbReference type="RefSeq" id="WP_309865613.1">
    <property type="nucleotide sequence ID" value="NZ_JAVDQG010000004.1"/>
</dbReference>
<dbReference type="InterPro" id="IPR051531">
    <property type="entry name" value="N-acetyltransferase"/>
</dbReference>
<proteinExistence type="inferred from homology"/>
<dbReference type="InterPro" id="IPR016181">
    <property type="entry name" value="Acyl_CoA_acyltransferase"/>
</dbReference>
<name>A0ABU1IMX8_9BACL</name>
<dbReference type="EC" id="2.3.1.267" evidence="5"/>
<keyword evidence="6" id="KW-1185">Reference proteome</keyword>
<reference evidence="5 6" key="1">
    <citation type="submission" date="2023-07" db="EMBL/GenBank/DDBJ databases">
        <title>Genomic Encyclopedia of Type Strains, Phase IV (KMG-IV): sequencing the most valuable type-strain genomes for metagenomic binning, comparative biology and taxonomic classification.</title>
        <authorList>
            <person name="Goeker M."/>
        </authorList>
    </citation>
    <scope>NUCLEOTIDE SEQUENCE [LARGE SCALE GENOMIC DNA]</scope>
    <source>
        <strain evidence="5 6">DSM 45903</strain>
    </source>
</reference>
<dbReference type="PROSITE" id="PS51186">
    <property type="entry name" value="GNAT"/>
    <property type="match status" value="1"/>
</dbReference>
<keyword evidence="1 5" id="KW-0808">Transferase</keyword>
<comment type="caution">
    <text evidence="5">The sequence shown here is derived from an EMBL/GenBank/DDBJ whole genome shotgun (WGS) entry which is preliminary data.</text>
</comment>
<keyword evidence="2 5" id="KW-0012">Acyltransferase</keyword>
<accession>A0ABU1IMX8</accession>
<dbReference type="EMBL" id="JAVDQG010000004">
    <property type="protein sequence ID" value="MDR6226126.1"/>
    <property type="molecule type" value="Genomic_DNA"/>
</dbReference>
<gene>
    <name evidence="5" type="ORF">JOE21_002132</name>
</gene>
<evidence type="ECO:0000313" key="5">
    <source>
        <dbReference type="EMBL" id="MDR6226126.1"/>
    </source>
</evidence>
<comment type="similarity">
    <text evidence="3">Belongs to the acetyltransferase family. RimJ subfamily.</text>
</comment>
<dbReference type="InterPro" id="IPR000182">
    <property type="entry name" value="GNAT_dom"/>
</dbReference>
<evidence type="ECO:0000259" key="4">
    <source>
        <dbReference type="PROSITE" id="PS51186"/>
    </source>
</evidence>
<evidence type="ECO:0000256" key="2">
    <source>
        <dbReference type="ARBA" id="ARBA00023315"/>
    </source>
</evidence>
<dbReference type="Gene3D" id="3.40.630.30">
    <property type="match status" value="1"/>
</dbReference>
<dbReference type="Pfam" id="PF13302">
    <property type="entry name" value="Acetyltransf_3"/>
    <property type="match status" value="1"/>
</dbReference>
<dbReference type="SUPFAM" id="SSF55729">
    <property type="entry name" value="Acyl-CoA N-acyltransferases (Nat)"/>
    <property type="match status" value="1"/>
</dbReference>